<dbReference type="Pfam" id="PF13715">
    <property type="entry name" value="CarbopepD_reg_2"/>
    <property type="match status" value="1"/>
</dbReference>
<protein>
    <submittedName>
        <fullName evidence="10">SusC/RagA family TonB-linked outer membrane protein</fullName>
    </submittedName>
</protein>
<sequence length="982" mass="107978">MILYGKKNGKLLLLFFLLSVLTSFAQERKIKGKVTDSNGIPVPSASIIVKNTSIGTNTDFDGLFELQIKDNPNTILVVSYIGMKAQEVLVGNQTEINVVLSENVEDLKEVIVVGYGTQKKGDLTGAVATIDSEKLQSRSVGQIGNLIQGQVTGVQVLSSGGKPSQGLSLRVRGTSSISSGSEPLYVIDGVPTSDTRSLNPSDIESITVLKDASSAAIYGAQGANGVVLITTKKGTSAKPTITFDTYASISQVWKTQKVLNGEQYRDLMTELGYTTNWGQYTYNTDWQDKIFQNGYSQNYQLAVSGKNNGTNYYVSTGFINQEGAVRSAAMTRYNFKVNLDQEINNWLTMGTRFTYTKYSDVDINDNNNVNVGGVLLGALTTPSIIDEFNPDGSFTSNPFQNWENPLASTDGLDRKYENTRILGNLYVQAKILKDFTYKSNIGIDNGHGVYNSFLDPFRTGYGRAIKGRAIRTTNENFFYIFDNTLSYKKILKKHSIEGLAGSVIQKNTYDNSNLEVRNFASASITTPNGGSEIISATASKGEKSNVSFISRINYAFDDKYLLTANFRADASSVFGPNNRWGYFPSFSAGWKISNENFLKESKVVNNLKLRLGWGIVGNDQIGNYAYYGRIGNGANYPIGGSIQPGSYPSTLENLSLKWEETSQTNLGIDFETLNGKIKLTADAYVKRTKDLLYNAPLPTSSGFDRALQNIGEIENKGFELGINTINLDSNFKWSSGLNISFNRNEVINLIGEDILLGSIAGRGNAVLLKEGLPLGTLYGYIFGGVDPASGNAYYIDKNGNSTFTPSDDDRVVIGDANPDFIYAINNSFSYKGFGLQILLEGSYGNDMLNATRIETEGMIDPKNQSIEVLHRWKQPGDITDIPRASFGNTDNSRISTRFIEDGSYLRFKAVTFSYNFNHKIIEKLKLSNFKLYLTGENLITLTNYSGYDPEVNAYGGANVERGIDFGTYPQSRTLLFGMNVSF</sequence>
<evidence type="ECO:0000256" key="7">
    <source>
        <dbReference type="PROSITE-ProRule" id="PRU01360"/>
    </source>
</evidence>
<dbReference type="GO" id="GO:0009279">
    <property type="term" value="C:cell outer membrane"/>
    <property type="evidence" value="ECO:0007669"/>
    <property type="project" value="UniProtKB-SubCell"/>
</dbReference>
<gene>
    <name evidence="10" type="ORF">GOQ30_13675</name>
</gene>
<dbReference type="Gene3D" id="2.170.130.10">
    <property type="entry name" value="TonB-dependent receptor, plug domain"/>
    <property type="match status" value="1"/>
</dbReference>
<dbReference type="RefSeq" id="WP_140998647.1">
    <property type="nucleotide sequence ID" value="NZ_VDCZ01000011.1"/>
</dbReference>
<evidence type="ECO:0000313" key="11">
    <source>
        <dbReference type="Proteomes" id="UP000431264"/>
    </source>
</evidence>
<dbReference type="InterPro" id="IPR023996">
    <property type="entry name" value="TonB-dep_OMP_SusC/RagA"/>
</dbReference>
<organism evidence="10 11">
    <name type="scientific">Flavobacterium profundi</name>
    <dbReference type="NCBI Taxonomy" id="1774945"/>
    <lineage>
        <taxon>Bacteria</taxon>
        <taxon>Pseudomonadati</taxon>
        <taxon>Bacteroidota</taxon>
        <taxon>Flavobacteriia</taxon>
        <taxon>Flavobacteriales</taxon>
        <taxon>Flavobacteriaceae</taxon>
        <taxon>Flavobacterium</taxon>
    </lineage>
</organism>
<evidence type="ECO:0000256" key="8">
    <source>
        <dbReference type="SAM" id="SignalP"/>
    </source>
</evidence>
<accession>A0A6I4ITL3</accession>
<keyword evidence="5 7" id="KW-0472">Membrane</keyword>
<evidence type="ECO:0000256" key="5">
    <source>
        <dbReference type="ARBA" id="ARBA00023136"/>
    </source>
</evidence>
<feature type="domain" description="TonB-dependent receptor plug" evidence="9">
    <location>
        <begin position="120"/>
        <end position="226"/>
    </location>
</feature>
<evidence type="ECO:0000259" key="9">
    <source>
        <dbReference type="Pfam" id="PF07715"/>
    </source>
</evidence>
<dbReference type="Gene3D" id="2.40.170.20">
    <property type="entry name" value="TonB-dependent receptor, beta-barrel domain"/>
    <property type="match status" value="1"/>
</dbReference>
<comment type="subcellular location">
    <subcellularLocation>
        <location evidence="1 7">Cell outer membrane</location>
        <topology evidence="1 7">Multi-pass membrane protein</topology>
    </subcellularLocation>
</comment>
<reference evidence="11" key="1">
    <citation type="submission" date="2019-05" db="EMBL/GenBank/DDBJ databases">
        <title>Flavobacterium profundi sp. nov., isolated from a deep-sea seamount.</title>
        <authorList>
            <person name="Zhang D.-C."/>
        </authorList>
    </citation>
    <scope>NUCLEOTIDE SEQUENCE [LARGE SCALE GENOMIC DNA]</scope>
    <source>
        <strain evidence="11">TP390</strain>
    </source>
</reference>
<keyword evidence="4 7" id="KW-0812">Transmembrane</keyword>
<dbReference type="PROSITE" id="PS52016">
    <property type="entry name" value="TONB_DEPENDENT_REC_3"/>
    <property type="match status" value="1"/>
</dbReference>
<dbReference type="InterPro" id="IPR012910">
    <property type="entry name" value="Plug_dom"/>
</dbReference>
<dbReference type="NCBIfam" id="TIGR04057">
    <property type="entry name" value="SusC_RagA_signa"/>
    <property type="match status" value="1"/>
</dbReference>
<evidence type="ECO:0000256" key="4">
    <source>
        <dbReference type="ARBA" id="ARBA00022692"/>
    </source>
</evidence>
<dbReference type="FunFam" id="2.170.130.10:FF:000008">
    <property type="entry name" value="SusC/RagA family TonB-linked outer membrane protein"/>
    <property type="match status" value="1"/>
</dbReference>
<dbReference type="EMBL" id="WQLW01000011">
    <property type="protein sequence ID" value="MVO10217.1"/>
    <property type="molecule type" value="Genomic_DNA"/>
</dbReference>
<evidence type="ECO:0000256" key="1">
    <source>
        <dbReference type="ARBA" id="ARBA00004571"/>
    </source>
</evidence>
<evidence type="ECO:0000313" key="10">
    <source>
        <dbReference type="EMBL" id="MVO10217.1"/>
    </source>
</evidence>
<dbReference type="InterPro" id="IPR039426">
    <property type="entry name" value="TonB-dep_rcpt-like"/>
</dbReference>
<dbReference type="AlphaFoldDB" id="A0A6I4ITL3"/>
<keyword evidence="8" id="KW-0732">Signal</keyword>
<keyword evidence="3 7" id="KW-1134">Transmembrane beta strand</keyword>
<dbReference type="OrthoDB" id="9768177at2"/>
<evidence type="ECO:0000256" key="3">
    <source>
        <dbReference type="ARBA" id="ARBA00022452"/>
    </source>
</evidence>
<comment type="similarity">
    <text evidence="7">Belongs to the TonB-dependent receptor family.</text>
</comment>
<dbReference type="InterPro" id="IPR023997">
    <property type="entry name" value="TonB-dep_OMP_SusC/RagA_CS"/>
</dbReference>
<dbReference type="InterPro" id="IPR036942">
    <property type="entry name" value="Beta-barrel_TonB_sf"/>
</dbReference>
<dbReference type="Gene3D" id="2.60.40.1120">
    <property type="entry name" value="Carboxypeptidase-like, regulatory domain"/>
    <property type="match status" value="1"/>
</dbReference>
<name>A0A6I4ITL3_9FLAO</name>
<keyword evidence="6 7" id="KW-0998">Cell outer membrane</keyword>
<dbReference type="NCBIfam" id="TIGR04056">
    <property type="entry name" value="OMP_RagA_SusC"/>
    <property type="match status" value="1"/>
</dbReference>
<dbReference type="Pfam" id="PF07715">
    <property type="entry name" value="Plug"/>
    <property type="match status" value="1"/>
</dbReference>
<keyword evidence="11" id="KW-1185">Reference proteome</keyword>
<evidence type="ECO:0000256" key="2">
    <source>
        <dbReference type="ARBA" id="ARBA00022448"/>
    </source>
</evidence>
<feature type="chain" id="PRO_5026318682" evidence="8">
    <location>
        <begin position="26"/>
        <end position="982"/>
    </location>
</feature>
<dbReference type="InterPro" id="IPR037066">
    <property type="entry name" value="Plug_dom_sf"/>
</dbReference>
<dbReference type="SUPFAM" id="SSF56935">
    <property type="entry name" value="Porins"/>
    <property type="match status" value="1"/>
</dbReference>
<comment type="caution">
    <text evidence="10">The sequence shown here is derived from an EMBL/GenBank/DDBJ whole genome shotgun (WGS) entry which is preliminary data.</text>
</comment>
<evidence type="ECO:0000256" key="6">
    <source>
        <dbReference type="ARBA" id="ARBA00023237"/>
    </source>
</evidence>
<keyword evidence="2 7" id="KW-0813">Transport</keyword>
<dbReference type="SUPFAM" id="SSF49464">
    <property type="entry name" value="Carboxypeptidase regulatory domain-like"/>
    <property type="match status" value="1"/>
</dbReference>
<dbReference type="Proteomes" id="UP000431264">
    <property type="component" value="Unassembled WGS sequence"/>
</dbReference>
<feature type="signal peptide" evidence="8">
    <location>
        <begin position="1"/>
        <end position="25"/>
    </location>
</feature>
<dbReference type="InterPro" id="IPR008969">
    <property type="entry name" value="CarboxyPept-like_regulatory"/>
</dbReference>
<proteinExistence type="inferred from homology"/>